<name>A0A0S2DDD7_LYSEN</name>
<dbReference type="STRING" id="69.GLE_1200"/>
<sequence>MMTMKSTNFFRMAALAGALAAFSAPALAVKPFSADYSASYMGMQGAGRMTVSQADGSRWKYELSITSPLAELRQTTTFDEAGGKLRPLSGSDSSKVLTKKKSVNASYDWSRGVATWTGDIKPDRSGPIKLQSGDLDGLLVNLAIVRDAAAGKPMSYRMVEDGRIKELSYTVVGKEAITVGGKSQQATKVSSKNGDKETIAWVVADVPVPVRILQRENGSDAIDLRVQAVR</sequence>
<reference evidence="2 3" key="1">
    <citation type="submission" date="2015-11" db="EMBL/GenBank/DDBJ databases">
        <title>Genome sequences of Lysobacter enzymogenes strain C3 and Lysobacter antibioticus ATCC 29479.</title>
        <authorList>
            <person name="Kobayashi D.Y."/>
        </authorList>
    </citation>
    <scope>NUCLEOTIDE SEQUENCE [LARGE SCALE GENOMIC DNA]</scope>
    <source>
        <strain evidence="2 3">C3</strain>
    </source>
</reference>
<feature type="signal peptide" evidence="1">
    <location>
        <begin position="1"/>
        <end position="28"/>
    </location>
</feature>
<dbReference type="EMBL" id="CP013140">
    <property type="protein sequence ID" value="ALN56558.1"/>
    <property type="molecule type" value="Genomic_DNA"/>
</dbReference>
<evidence type="ECO:0000256" key="1">
    <source>
        <dbReference type="SAM" id="SignalP"/>
    </source>
</evidence>
<dbReference type="AlphaFoldDB" id="A0A0S2DDD7"/>
<dbReference type="PATRIC" id="fig|69.6.peg.1185"/>
<keyword evidence="1" id="KW-0732">Signal</keyword>
<gene>
    <name evidence="2" type="ORF">GLE_1200</name>
</gene>
<protein>
    <recommendedName>
        <fullName evidence="4">DUF3108 domain-containing protein</fullName>
    </recommendedName>
</protein>
<dbReference type="Proteomes" id="UP000061569">
    <property type="component" value="Chromosome"/>
</dbReference>
<evidence type="ECO:0008006" key="4">
    <source>
        <dbReference type="Google" id="ProtNLM"/>
    </source>
</evidence>
<evidence type="ECO:0000313" key="2">
    <source>
        <dbReference type="EMBL" id="ALN56558.1"/>
    </source>
</evidence>
<dbReference type="Pfam" id="PF11306">
    <property type="entry name" value="DUF3108"/>
    <property type="match status" value="1"/>
</dbReference>
<feature type="chain" id="PRO_5006595349" description="DUF3108 domain-containing protein" evidence="1">
    <location>
        <begin position="29"/>
        <end position="230"/>
    </location>
</feature>
<dbReference type="InterPro" id="IPR021457">
    <property type="entry name" value="DUF3108"/>
</dbReference>
<proteinExistence type="predicted"/>
<dbReference type="KEGG" id="lez:GLE_1200"/>
<evidence type="ECO:0000313" key="3">
    <source>
        <dbReference type="Proteomes" id="UP000061569"/>
    </source>
</evidence>
<accession>A0A0S2DDD7</accession>
<organism evidence="2 3">
    <name type="scientific">Lysobacter enzymogenes</name>
    <dbReference type="NCBI Taxonomy" id="69"/>
    <lineage>
        <taxon>Bacteria</taxon>
        <taxon>Pseudomonadati</taxon>
        <taxon>Pseudomonadota</taxon>
        <taxon>Gammaproteobacteria</taxon>
        <taxon>Lysobacterales</taxon>
        <taxon>Lysobacteraceae</taxon>
        <taxon>Lysobacter</taxon>
    </lineage>
</organism>